<protein>
    <submittedName>
        <fullName evidence="2">HDOD domain-containing protein</fullName>
    </submittedName>
</protein>
<proteinExistence type="predicted"/>
<organism evidence="2 3">
    <name type="scientific">Azospira inquinata</name>
    <dbReference type="NCBI Taxonomy" id="2785627"/>
    <lineage>
        <taxon>Bacteria</taxon>
        <taxon>Pseudomonadati</taxon>
        <taxon>Pseudomonadota</taxon>
        <taxon>Betaproteobacteria</taxon>
        <taxon>Rhodocyclales</taxon>
        <taxon>Rhodocyclaceae</taxon>
        <taxon>Azospira</taxon>
    </lineage>
</organism>
<evidence type="ECO:0000313" key="2">
    <source>
        <dbReference type="EMBL" id="QWT50100.1"/>
    </source>
</evidence>
<name>A0A975XVS4_9RHOO</name>
<dbReference type="Proteomes" id="UP000683428">
    <property type="component" value="Chromosome"/>
</dbReference>
<gene>
    <name evidence="2" type="ORF">Azoinq_05755</name>
</gene>
<dbReference type="PROSITE" id="PS51833">
    <property type="entry name" value="HDOD"/>
    <property type="match status" value="1"/>
</dbReference>
<evidence type="ECO:0000259" key="1">
    <source>
        <dbReference type="PROSITE" id="PS51833"/>
    </source>
</evidence>
<dbReference type="RefSeq" id="WP_216131167.1">
    <property type="nucleotide sequence ID" value="NZ_CP064782.1"/>
</dbReference>
<accession>A0A975XVS4</accession>
<evidence type="ECO:0000313" key="3">
    <source>
        <dbReference type="Proteomes" id="UP000683428"/>
    </source>
</evidence>
<dbReference type="PANTHER" id="PTHR33525">
    <property type="match status" value="1"/>
</dbReference>
<feature type="domain" description="HDOD" evidence="1">
    <location>
        <begin position="187"/>
        <end position="373"/>
    </location>
</feature>
<keyword evidence="3" id="KW-1185">Reference proteome</keyword>
<dbReference type="Pfam" id="PF08668">
    <property type="entry name" value="HDOD"/>
    <property type="match status" value="1"/>
</dbReference>
<dbReference type="AlphaFoldDB" id="A0A975XVS4"/>
<sequence>MPEVFLSRQPVLNRQGKIIANRFRLNFPDPQGDMSAAAAALTALAEVWPQGEKSVFISAGAPLGPDLLLWAPPENTVLEIPPYALGNGDGALRAELQAHPCALSLDFGEDGADNLASGLPFRFIGFDVDSYSPAQISGLVAKTKAFGIPLAFNTDTPQEFQAAMDSGVSAASGWFFKRLTVPAGKSLNPSHAHIIRVLNLVRNNEDVAKIETALKQDVALSYKLLRYINSVGFGLSCEIQSFKHAVTILGYDKLNKWLSLLLVTASKDPMAPAMMHTALTRGRLMETLGHGLVDRAEYDNLFIAGAFSLLDHMLGVPMDQVLEAMHLPETITDLLLGRGGIYQPFYDLALATEALDGEGLAASAAMLGLKADDVNRAHLEALSFADKME</sequence>
<dbReference type="PANTHER" id="PTHR33525:SF4">
    <property type="entry name" value="CYCLIC DI-GMP PHOSPHODIESTERASE CDGJ"/>
    <property type="match status" value="1"/>
</dbReference>
<dbReference type="InterPro" id="IPR052340">
    <property type="entry name" value="RNase_Y/CdgJ"/>
</dbReference>
<dbReference type="InterPro" id="IPR013976">
    <property type="entry name" value="HDOD"/>
</dbReference>
<dbReference type="EMBL" id="CP064782">
    <property type="protein sequence ID" value="QWT50100.1"/>
    <property type="molecule type" value="Genomic_DNA"/>
</dbReference>
<reference evidence="2" key="1">
    <citation type="submission" date="2020-11" db="EMBL/GenBank/DDBJ databases">
        <title>Azospira inquinata sp. nov.</title>
        <authorList>
            <person name="Moe W.M."/>
            <person name="Mikes M.C."/>
        </authorList>
    </citation>
    <scope>NUCLEOTIDE SEQUENCE</scope>
    <source>
        <strain evidence="2">Azo-3</strain>
    </source>
</reference>
<dbReference type="KEGG" id="aiq:Azoinq_05755"/>